<proteinExistence type="predicted"/>
<feature type="compositionally biased region" description="Basic and acidic residues" evidence="1">
    <location>
        <begin position="427"/>
        <end position="437"/>
    </location>
</feature>
<evidence type="ECO:0000313" key="6">
    <source>
        <dbReference type="Proteomes" id="UP000250321"/>
    </source>
</evidence>
<dbReference type="PANTHER" id="PTHR12300">
    <property type="entry name" value="HVA22-LIKE PROTEINS"/>
    <property type="match status" value="1"/>
</dbReference>
<dbReference type="SUPFAM" id="SSF57667">
    <property type="entry name" value="beta-beta-alpha zinc fingers"/>
    <property type="match status" value="2"/>
</dbReference>
<feature type="domain" description="U1-type" evidence="4">
    <location>
        <begin position="458"/>
        <end position="492"/>
    </location>
</feature>
<keyword evidence="2" id="KW-1133">Transmembrane helix</keyword>
<dbReference type="EMBL" id="PJQY01000347">
    <property type="protein sequence ID" value="PQQ12523.1"/>
    <property type="molecule type" value="Genomic_DNA"/>
</dbReference>
<accession>A0A314Z1D6</accession>
<evidence type="ECO:0000256" key="2">
    <source>
        <dbReference type="SAM" id="Phobius"/>
    </source>
</evidence>
<feature type="domain" description="C2H2-type" evidence="3">
    <location>
        <begin position="280"/>
        <end position="304"/>
    </location>
</feature>
<dbReference type="AlphaFoldDB" id="A0A314Z1D6"/>
<dbReference type="GO" id="GO:0003676">
    <property type="term" value="F:nucleic acid binding"/>
    <property type="evidence" value="ECO:0007669"/>
    <property type="project" value="InterPro"/>
</dbReference>
<evidence type="ECO:0000259" key="3">
    <source>
        <dbReference type="SMART" id="SM00355"/>
    </source>
</evidence>
<keyword evidence="2" id="KW-0812">Transmembrane</keyword>
<dbReference type="SMART" id="SM00451">
    <property type="entry name" value="ZnF_U1"/>
    <property type="match status" value="2"/>
</dbReference>
<feature type="domain" description="U1-type" evidence="4">
    <location>
        <begin position="277"/>
        <end position="311"/>
    </location>
</feature>
<dbReference type="InterPro" id="IPR036236">
    <property type="entry name" value="Znf_C2H2_sf"/>
</dbReference>
<dbReference type="PANTHER" id="PTHR12300:SF43">
    <property type="entry name" value="HVA22-LIKE PROTEIN"/>
    <property type="match status" value="1"/>
</dbReference>
<dbReference type="Pfam" id="PF03134">
    <property type="entry name" value="TB2_DP1_HVA22"/>
    <property type="match status" value="1"/>
</dbReference>
<dbReference type="InterPro" id="IPR004345">
    <property type="entry name" value="TB2_DP1_HVA22"/>
</dbReference>
<dbReference type="Proteomes" id="UP000250321">
    <property type="component" value="Unassembled WGS sequence"/>
</dbReference>
<dbReference type="OrthoDB" id="1155018at2759"/>
<feature type="region of interest" description="Disordered" evidence="1">
    <location>
        <begin position="319"/>
        <end position="441"/>
    </location>
</feature>
<evidence type="ECO:0000313" key="5">
    <source>
        <dbReference type="EMBL" id="PQQ12523.1"/>
    </source>
</evidence>
<dbReference type="SMART" id="SM00355">
    <property type="entry name" value="ZnF_C2H2"/>
    <property type="match status" value="2"/>
</dbReference>
<feature type="compositionally biased region" description="Polar residues" evidence="1">
    <location>
        <begin position="386"/>
        <end position="405"/>
    </location>
</feature>
<feature type="compositionally biased region" description="Basic and acidic residues" evidence="1">
    <location>
        <begin position="370"/>
        <end position="380"/>
    </location>
</feature>
<reference evidence="5 6" key="1">
    <citation type="submission" date="2018-02" db="EMBL/GenBank/DDBJ databases">
        <title>Draft genome of wild Prunus yedoensis var. nudiflora.</title>
        <authorList>
            <person name="Baek S."/>
            <person name="Kim J.-H."/>
            <person name="Choi K."/>
            <person name="Kim G.-B."/>
            <person name="Cho A."/>
            <person name="Jang H."/>
            <person name="Shin C.-H."/>
            <person name="Yu H.-J."/>
            <person name="Mun J.-H."/>
        </authorList>
    </citation>
    <scope>NUCLEOTIDE SEQUENCE [LARGE SCALE GENOMIC DNA]</scope>
    <source>
        <strain evidence="6">cv. Jeju island</strain>
        <tissue evidence="5">Leaf</tissue>
    </source>
</reference>
<sequence>MGFVGLVQFSLQCFDVLAWPLLSLVYPLCCSIRAIEANSVSDSQKLNTYWVVFSLILLFEHAFMKLLKWLPLWPYFKLIIVFWLVIPHFGGAFYVYKHLICPCLSTDLQIVVNWFNKQKISSFNRDNVFTEVERCAHEKGPEALEKVVASKSERTKSNPDAEEFKAVSSLENKEVSQAEPNLTGTENSRFPSMDIKEKAIGIASERGILNIPPSEKVQEWTSAVSQVTIQSDTTFNSYPDGKIHEAVYEKPKIENKAEPKLTQMENEEVIESALQVQKEWTCALCQITTQSEATLNSHLQGRKHKAACEALKAKSRPFLPKIAPASTAKESNQPNKERGKSTMSSASKQKVIVDEKVQSQKNSIPTSRTKTSDKSKKEPPEGASINGGQQPNKEQGKRTTSSASKQKVIVDEKVQSQKNSIPTSRTKTSDKSKKEPAEGASIYGGQQRNRKEVPSKKDYRIWCKICDVHCPGEIDLASHLSGRRHEENVLVNNNRRQIVFQEGMVPLCGARFVM</sequence>
<keyword evidence="2" id="KW-0472">Membrane</keyword>
<evidence type="ECO:0000256" key="1">
    <source>
        <dbReference type="SAM" id="MobiDB-lite"/>
    </source>
</evidence>
<organism evidence="5 6">
    <name type="scientific">Prunus yedoensis var. nudiflora</name>
    <dbReference type="NCBI Taxonomy" id="2094558"/>
    <lineage>
        <taxon>Eukaryota</taxon>
        <taxon>Viridiplantae</taxon>
        <taxon>Streptophyta</taxon>
        <taxon>Embryophyta</taxon>
        <taxon>Tracheophyta</taxon>
        <taxon>Spermatophyta</taxon>
        <taxon>Magnoliopsida</taxon>
        <taxon>eudicotyledons</taxon>
        <taxon>Gunneridae</taxon>
        <taxon>Pentapetalae</taxon>
        <taxon>rosids</taxon>
        <taxon>fabids</taxon>
        <taxon>Rosales</taxon>
        <taxon>Rosaceae</taxon>
        <taxon>Amygdaloideae</taxon>
        <taxon>Amygdaleae</taxon>
        <taxon>Prunus</taxon>
    </lineage>
</organism>
<dbReference type="Gene3D" id="3.30.160.60">
    <property type="entry name" value="Classic Zinc Finger"/>
    <property type="match status" value="2"/>
</dbReference>
<gene>
    <name evidence="5" type="ORF">Pyn_17422</name>
</gene>
<keyword evidence="6" id="KW-1185">Reference proteome</keyword>
<evidence type="ECO:0008006" key="7">
    <source>
        <dbReference type="Google" id="ProtNLM"/>
    </source>
</evidence>
<dbReference type="InterPro" id="IPR013087">
    <property type="entry name" value="Znf_C2H2_type"/>
</dbReference>
<feature type="domain" description="C2H2-type" evidence="3">
    <location>
        <begin position="461"/>
        <end position="485"/>
    </location>
</feature>
<dbReference type="GO" id="GO:0008270">
    <property type="term" value="F:zinc ion binding"/>
    <property type="evidence" value="ECO:0007669"/>
    <property type="project" value="InterPro"/>
</dbReference>
<protein>
    <recommendedName>
        <fullName evidence="7">HVA22-like protein</fullName>
    </recommendedName>
</protein>
<feature type="transmembrane region" description="Helical" evidence="2">
    <location>
        <begin position="75"/>
        <end position="96"/>
    </location>
</feature>
<dbReference type="InterPro" id="IPR003604">
    <property type="entry name" value="Matrin/U1-like-C_Znf_C2H2"/>
</dbReference>
<name>A0A314Z1D6_PRUYE</name>
<feature type="transmembrane region" description="Helical" evidence="2">
    <location>
        <begin position="46"/>
        <end position="63"/>
    </location>
</feature>
<dbReference type="Pfam" id="PF12874">
    <property type="entry name" value="zf-met"/>
    <property type="match status" value="2"/>
</dbReference>
<evidence type="ECO:0000259" key="4">
    <source>
        <dbReference type="SMART" id="SM00451"/>
    </source>
</evidence>
<comment type="caution">
    <text evidence="5">The sequence shown here is derived from an EMBL/GenBank/DDBJ whole genome shotgun (WGS) entry which is preliminary data.</text>
</comment>